<dbReference type="AlphaFoldDB" id="A0A9D2E341"/>
<accession>A0A9D2E341</accession>
<evidence type="ECO:0000256" key="1">
    <source>
        <dbReference type="SAM" id="MobiDB-lite"/>
    </source>
</evidence>
<reference evidence="2" key="2">
    <citation type="submission" date="2021-04" db="EMBL/GenBank/DDBJ databases">
        <authorList>
            <person name="Gilroy R."/>
        </authorList>
    </citation>
    <scope>NUCLEOTIDE SEQUENCE</scope>
    <source>
        <strain evidence="2">ChiGjej4B4-18154</strain>
    </source>
</reference>
<reference evidence="2" key="1">
    <citation type="journal article" date="2021" name="PeerJ">
        <title>Extensive microbial diversity within the chicken gut microbiome revealed by metagenomics and culture.</title>
        <authorList>
            <person name="Gilroy R."/>
            <person name="Ravi A."/>
            <person name="Getino M."/>
            <person name="Pursley I."/>
            <person name="Horton D.L."/>
            <person name="Alikhan N.F."/>
            <person name="Baker D."/>
            <person name="Gharbi K."/>
            <person name="Hall N."/>
            <person name="Watson M."/>
            <person name="Adriaenssens E.M."/>
            <person name="Foster-Nyarko E."/>
            <person name="Jarju S."/>
            <person name="Secka A."/>
            <person name="Antonio M."/>
            <person name="Oren A."/>
            <person name="Chaudhuri R.R."/>
            <person name="La Ragione R."/>
            <person name="Hildebrand F."/>
            <person name="Pallen M.J."/>
        </authorList>
    </citation>
    <scope>NUCLEOTIDE SEQUENCE</scope>
    <source>
        <strain evidence="2">ChiGjej4B4-18154</strain>
    </source>
</reference>
<evidence type="ECO:0000313" key="2">
    <source>
        <dbReference type="EMBL" id="HIZ29926.1"/>
    </source>
</evidence>
<proteinExistence type="predicted"/>
<organism evidence="2 3">
    <name type="scientific">Candidatus Allofournierella merdipullorum</name>
    <dbReference type="NCBI Taxonomy" id="2838595"/>
    <lineage>
        <taxon>Bacteria</taxon>
        <taxon>Bacillati</taxon>
        <taxon>Bacillota</taxon>
        <taxon>Clostridia</taxon>
        <taxon>Eubacteriales</taxon>
        <taxon>Oscillospiraceae</taxon>
        <taxon>Allofournierella</taxon>
    </lineage>
</organism>
<dbReference type="InterPro" id="IPR010813">
    <property type="entry name" value="DUF1413"/>
</dbReference>
<gene>
    <name evidence="2" type="ORF">H9813_01645</name>
</gene>
<keyword evidence="2" id="KW-0238">DNA-binding</keyword>
<dbReference type="Pfam" id="PF07205">
    <property type="entry name" value="DUF1413"/>
    <property type="match status" value="1"/>
</dbReference>
<name>A0A9D2E341_9FIRM</name>
<dbReference type="GO" id="GO:0003677">
    <property type="term" value="F:DNA binding"/>
    <property type="evidence" value="ECO:0007669"/>
    <property type="project" value="UniProtKB-KW"/>
</dbReference>
<comment type="caution">
    <text evidence="2">The sequence shown here is derived from an EMBL/GenBank/DDBJ whole genome shotgun (WGS) entry which is preliminary data.</text>
</comment>
<evidence type="ECO:0000313" key="3">
    <source>
        <dbReference type="Proteomes" id="UP000824035"/>
    </source>
</evidence>
<feature type="region of interest" description="Disordered" evidence="1">
    <location>
        <begin position="98"/>
        <end position="120"/>
    </location>
</feature>
<dbReference type="Proteomes" id="UP000824035">
    <property type="component" value="Unassembled WGS sequence"/>
</dbReference>
<protein>
    <submittedName>
        <fullName evidence="2">Single-stranded DNA-binding protein</fullName>
    </submittedName>
</protein>
<dbReference type="EMBL" id="DXBV01000017">
    <property type="protein sequence ID" value="HIZ29926.1"/>
    <property type="molecule type" value="Genomic_DNA"/>
</dbReference>
<sequence>MSVIVSVTLTDEEHALAKKLSKEHGLPLAQCVKQFPLCEQVFIERFEALKQRAAAQPAGQPFAVMSLCDDWKTLDRGLKLSLGRTFYHLVRGGKLPGVRPAGKNSSNVQLYETDPKEAVT</sequence>